<evidence type="ECO:0000313" key="2">
    <source>
        <dbReference type="Proteomes" id="UP001058093"/>
    </source>
</evidence>
<name>A0A975UWR9_9CAUD</name>
<dbReference type="Proteomes" id="UP001058093">
    <property type="component" value="Segment"/>
</dbReference>
<sequence>MTTQISITRALAQVKSLNDRIERGTGQAFVSNTVGGKHASGRAAQEVEVLLTANLQSVKDLIEQRKTLKSAIVRSNAVTEVTIAGVKMTVAEAIERKSSIQLEQILLNTLRTQLGQQQSIVERTNVQVQTRLDTLIQTAVGKDRKVDTSELEAITKPFEAQNKAAVLDPSDLQKQIEALAAQIDSFLLEVDFALSEVNATTVVTV</sequence>
<accession>A0A975UWR9</accession>
<organism evidence="1 2">
    <name type="scientific">Pseudomonas phage UAVern</name>
    <dbReference type="NCBI Taxonomy" id="2856997"/>
    <lineage>
        <taxon>Viruses</taxon>
        <taxon>Duplodnaviria</taxon>
        <taxon>Heunggongvirae</taxon>
        <taxon>Uroviricota</taxon>
        <taxon>Caudoviricetes</taxon>
        <taxon>Vandenendeviridae</taxon>
        <taxon>Gorskivirinae</taxon>
        <taxon>Uavernvirus</taxon>
        <taxon>Uavernvirus uavern</taxon>
    </lineage>
</organism>
<evidence type="ECO:0008006" key="3">
    <source>
        <dbReference type="Google" id="ProtNLM"/>
    </source>
</evidence>
<evidence type="ECO:0000313" key="1">
    <source>
        <dbReference type="EMBL" id="QYW06602.1"/>
    </source>
</evidence>
<reference evidence="1" key="1">
    <citation type="submission" date="2021-07" db="EMBL/GenBank/DDBJ databases">
        <title>Complete genome sequence and phylogenomic analysis of the two lytic bacteriophage isolated from terrestrial biotopes of Antarctica.</title>
        <authorList>
            <person name="Holovan V."/>
            <person name="Rabalski L."/>
            <person name="Zlatohurska M."/>
            <person name="Andriichuk O."/>
            <person name="Budzanivska I."/>
            <person name="Shevchenko O."/>
            <person name="Gupalo A."/>
        </authorList>
    </citation>
    <scope>NUCLEOTIDE SEQUENCE</scope>
</reference>
<gene>
    <name evidence="1" type="ORF">uav_071</name>
</gene>
<proteinExistence type="predicted"/>
<protein>
    <recommendedName>
        <fullName evidence="3">Tail fiber protein</fullName>
    </recommendedName>
</protein>
<keyword evidence="2" id="KW-1185">Reference proteome</keyword>
<dbReference type="EMBL" id="MZ605293">
    <property type="protein sequence ID" value="QYW06602.1"/>
    <property type="molecule type" value="Genomic_DNA"/>
</dbReference>